<evidence type="ECO:0000256" key="2">
    <source>
        <dbReference type="ARBA" id="ARBA00005183"/>
    </source>
</evidence>
<dbReference type="InterPro" id="IPR036849">
    <property type="entry name" value="Enolase-like_C_sf"/>
</dbReference>
<gene>
    <name evidence="5" type="ORF">METZ01_LOCUS132127</name>
</gene>
<dbReference type="PANTHER" id="PTHR48080">
    <property type="entry name" value="D-GALACTONATE DEHYDRATASE-RELATED"/>
    <property type="match status" value="1"/>
</dbReference>
<dbReference type="EMBL" id="UINC01018806">
    <property type="protein sequence ID" value="SVA79273.1"/>
    <property type="molecule type" value="Genomic_DNA"/>
</dbReference>
<dbReference type="InterPro" id="IPR029017">
    <property type="entry name" value="Enolase-like_N"/>
</dbReference>
<evidence type="ECO:0000313" key="5">
    <source>
        <dbReference type="EMBL" id="SVA79273.1"/>
    </source>
</evidence>
<dbReference type="Pfam" id="PF13378">
    <property type="entry name" value="MR_MLE_C"/>
    <property type="match status" value="1"/>
</dbReference>
<feature type="domain" description="Mandelate racemase/muconate lactonizing enzyme C-terminal" evidence="4">
    <location>
        <begin position="151"/>
        <end position="254"/>
    </location>
</feature>
<accession>A0A381YRV9</accession>
<dbReference type="Gene3D" id="3.30.390.10">
    <property type="entry name" value="Enolase-like, N-terminal domain"/>
    <property type="match status" value="1"/>
</dbReference>
<comment type="catalytic activity">
    <reaction evidence="1">
        <text>D-glucarate = 5-dehydro-4-deoxy-D-glucarate + H2O</text>
        <dbReference type="Rhea" id="RHEA:14573"/>
        <dbReference type="ChEBI" id="CHEBI:15377"/>
        <dbReference type="ChEBI" id="CHEBI:30612"/>
        <dbReference type="ChEBI" id="CHEBI:42819"/>
        <dbReference type="EC" id="4.2.1.40"/>
    </reaction>
</comment>
<sequence>MREAPVITKLDVIHFEHTIRDVGRDYNTFNMVYEAGGRSIQPGAILRVHTDKGIIGEYPGVIGPALAEIKTIASYLIGKEALAREPIYNDLKRGSRHWAMLGMGVVDICLWDIAGKFYDEPLYRLLGGEKRPLKAYASTLHGDENGGLTTPQDFEDFASQCLEMGYKAFKVHGWGLARDNIDREVANVLNLGEKFAGKLDLLIDPACEIRNFGDALKLGRACDEANFFWWEDPFQDNGVSQFAHRKLRQMVKTPILQTEHIRLLEQHVDFIVADATDYVRCGAHEDGGITGAMKIAHATEGFGLDVELHGPGPVHRHIMSAIRNTNFFELGLVHPNVKSTKAPVYINYNDDLDGIDSDGNVYAPDGPGIGVDLDWDWINAHKIGEEIIAGQSTI</sequence>
<dbReference type="EC" id="4.2.1.40" evidence="3"/>
<dbReference type="PANTHER" id="PTHR48080:SF4">
    <property type="entry name" value="GLUCARATE DEHYDRATASE"/>
    <property type="match status" value="1"/>
</dbReference>
<evidence type="ECO:0000256" key="1">
    <source>
        <dbReference type="ARBA" id="ARBA00001426"/>
    </source>
</evidence>
<proteinExistence type="predicted"/>
<evidence type="ECO:0000259" key="4">
    <source>
        <dbReference type="SMART" id="SM00922"/>
    </source>
</evidence>
<dbReference type="AlphaFoldDB" id="A0A381YRV9"/>
<dbReference type="InterPro" id="IPR029065">
    <property type="entry name" value="Enolase_C-like"/>
</dbReference>
<dbReference type="Pfam" id="PF02746">
    <property type="entry name" value="MR_MLE_N"/>
    <property type="match status" value="1"/>
</dbReference>
<dbReference type="InterPro" id="IPR013342">
    <property type="entry name" value="Mandelate_racemase_C"/>
</dbReference>
<dbReference type="GO" id="GO:0008872">
    <property type="term" value="F:glucarate dehydratase activity"/>
    <property type="evidence" value="ECO:0007669"/>
    <property type="project" value="UniProtKB-EC"/>
</dbReference>
<dbReference type="SFLD" id="SFLDS00001">
    <property type="entry name" value="Enolase"/>
    <property type="match status" value="1"/>
</dbReference>
<evidence type="ECO:0000256" key="3">
    <source>
        <dbReference type="ARBA" id="ARBA00011973"/>
    </source>
</evidence>
<dbReference type="SMART" id="SM00922">
    <property type="entry name" value="MR_MLE"/>
    <property type="match status" value="1"/>
</dbReference>
<dbReference type="SUPFAM" id="SSF54826">
    <property type="entry name" value="Enolase N-terminal domain-like"/>
    <property type="match status" value="1"/>
</dbReference>
<name>A0A381YRV9_9ZZZZ</name>
<dbReference type="Gene3D" id="3.20.20.120">
    <property type="entry name" value="Enolase-like C-terminal domain"/>
    <property type="match status" value="1"/>
</dbReference>
<comment type="pathway">
    <text evidence="2">Carbohydrate acid metabolism; D-glucarate degradation; 2,5-dioxopentanoate from D-glucarate: step 1/2.</text>
</comment>
<dbReference type="InterPro" id="IPR034593">
    <property type="entry name" value="DgoD-like"/>
</dbReference>
<protein>
    <recommendedName>
        <fullName evidence="3">glucarate dehydratase</fullName>
        <ecNumber evidence="3">4.2.1.40</ecNumber>
    </recommendedName>
</protein>
<dbReference type="SUPFAM" id="SSF51604">
    <property type="entry name" value="Enolase C-terminal domain-like"/>
    <property type="match status" value="1"/>
</dbReference>
<reference evidence="5" key="1">
    <citation type="submission" date="2018-05" db="EMBL/GenBank/DDBJ databases">
        <authorList>
            <person name="Lanie J.A."/>
            <person name="Ng W.-L."/>
            <person name="Kazmierczak K.M."/>
            <person name="Andrzejewski T.M."/>
            <person name="Davidsen T.M."/>
            <person name="Wayne K.J."/>
            <person name="Tettelin H."/>
            <person name="Glass J.I."/>
            <person name="Rusch D."/>
            <person name="Podicherti R."/>
            <person name="Tsui H.-C.T."/>
            <person name="Winkler M.E."/>
        </authorList>
    </citation>
    <scope>NUCLEOTIDE SEQUENCE</scope>
</reference>
<dbReference type="InterPro" id="IPR013341">
    <property type="entry name" value="Mandelate_racemase_N_dom"/>
</dbReference>
<organism evidence="5">
    <name type="scientific">marine metagenome</name>
    <dbReference type="NCBI Taxonomy" id="408172"/>
    <lineage>
        <taxon>unclassified sequences</taxon>
        <taxon>metagenomes</taxon>
        <taxon>ecological metagenomes</taxon>
    </lineage>
</organism>